<sequence>MAPVPLLPFQSNIIQAINDPASSDLLILGRGLGLRKIVCSLLQIYSGPENLVLLVGAKSPDEDTGIASQLSTMGVRNPGLRVVGHEMPPKERQDLYRKGGLVSVTSRILIVDMLGDTLPPSLITGLLVLHAEKVTPSSPETFIVRLYREGNTDGFLKAFSDQPEYFTAGMFPLQTIMKELRLRNVHIYPRFHTFVLEDLERRKADIIELHQGLNSSMRDIHDAIVQCMNGTLSELKRSNTMLDLDDLTVENAYFRSFDALVRRQLDPVWHKVGVKTKQLVGRFGDSTAIVNVSIITLSYSWIRPFTHVLLCSYLLSYDPITFLSFLETIQASSVVTAPGSSKNIKPQMTSPWLMTDAANAMFAAARRRVYIQNKSVEAPVVPDEERQLDDAWDPILEELPKWRLLAEVLDEIEQIMIIAPGSNVTLIMAADHQTCGLIREFLSTRHMNPSAPGRPLLEMRLRTYLYWKQGLMNADASGSSKNRDPPPTRDSQLSEGLKKKDARREAAQNNRRRVRGGAPAPSVRKNGIQEGGEAPALDLDPDGLAEFYATQPDLRLVDFTTDLGFPLPPDSYPSSVKTEPMASQQVPSSFPLTTQESEGLSALYDQAMFESHYGILPAEQIVIVRPYGDDGDDELLAELRPRWIIFYDPNQDFIRRVEVYRGSNTGLALRLYLLLHRETSEEHKYLAGVRREKDAFERLIKEHASMHIVLDVQLSSASASTTDRLLNVISSRNAGGQKSIISQPPQILVDLREFRSSLPNLLHKANNKIIPLTLTVGDYILTPDLCVERKSLPDLVQSFGSGRLYAQCELMSVHYKQPVLLIEFEENKSFSMQTITDTQTTSKKYSDPKGKKQQPESTTSKIEHQSIQSRLVLLTLAFPRLHPAKAVTIGTDDGDVVEGGENTAAEDLLRGLPGVGTKNYRYVMGKVGSVRELCELDLAGVQELLGVEPGKKCFEFLHHGLKNR</sequence>
<organism evidence="12 13">
    <name type="scientific">Hydnum rufescens UP504</name>
    <dbReference type="NCBI Taxonomy" id="1448309"/>
    <lineage>
        <taxon>Eukaryota</taxon>
        <taxon>Fungi</taxon>
        <taxon>Dikarya</taxon>
        <taxon>Basidiomycota</taxon>
        <taxon>Agaricomycotina</taxon>
        <taxon>Agaricomycetes</taxon>
        <taxon>Cantharellales</taxon>
        <taxon>Hydnaceae</taxon>
        <taxon>Hydnum</taxon>
    </lineage>
</organism>
<dbReference type="Pfam" id="PF02732">
    <property type="entry name" value="ERCC4"/>
    <property type="match status" value="1"/>
</dbReference>
<dbReference type="FunFam" id="3.40.50.10130:FF:000002">
    <property type="entry name" value="DNA repair endonuclease XPF"/>
    <property type="match status" value="1"/>
</dbReference>
<feature type="compositionally biased region" description="Basic and acidic residues" evidence="10">
    <location>
        <begin position="844"/>
        <end position="854"/>
    </location>
</feature>
<dbReference type="SUPFAM" id="SSF52980">
    <property type="entry name" value="Restriction endonuclease-like"/>
    <property type="match status" value="1"/>
</dbReference>
<dbReference type="PANTHER" id="PTHR10150">
    <property type="entry name" value="DNA REPAIR ENDONUCLEASE XPF"/>
    <property type="match status" value="1"/>
</dbReference>
<dbReference type="GO" id="GO:0000110">
    <property type="term" value="C:nucleotide-excision repair factor 1 complex"/>
    <property type="evidence" value="ECO:0007669"/>
    <property type="project" value="TreeGrafter"/>
</dbReference>
<dbReference type="InterPro" id="IPR011335">
    <property type="entry name" value="Restrct_endonuc-II-like"/>
</dbReference>
<dbReference type="GO" id="GO:0000712">
    <property type="term" value="P:resolution of meiotic recombination intermediates"/>
    <property type="evidence" value="ECO:0007669"/>
    <property type="project" value="TreeGrafter"/>
</dbReference>
<comment type="caution">
    <text evidence="12">The sequence shown here is derived from an EMBL/GenBank/DDBJ whole genome shotgun (WGS) entry which is preliminary data.</text>
</comment>
<dbReference type="OrthoDB" id="361020at2759"/>
<keyword evidence="7" id="KW-0238">DNA-binding</keyword>
<keyword evidence="4" id="KW-0255">Endonuclease</keyword>
<reference evidence="12" key="1">
    <citation type="journal article" date="2020" name="Nat. Commun.">
        <title>Large-scale genome sequencing of mycorrhizal fungi provides insights into the early evolution of symbiotic traits.</title>
        <authorList>
            <person name="Miyauchi S."/>
            <person name="Kiss E."/>
            <person name="Kuo A."/>
            <person name="Drula E."/>
            <person name="Kohler A."/>
            <person name="Sanchez-Garcia M."/>
            <person name="Morin E."/>
            <person name="Andreopoulos B."/>
            <person name="Barry K.W."/>
            <person name="Bonito G."/>
            <person name="Buee M."/>
            <person name="Carver A."/>
            <person name="Chen C."/>
            <person name="Cichocki N."/>
            <person name="Clum A."/>
            <person name="Culley D."/>
            <person name="Crous P.W."/>
            <person name="Fauchery L."/>
            <person name="Girlanda M."/>
            <person name="Hayes R.D."/>
            <person name="Keri Z."/>
            <person name="LaButti K."/>
            <person name="Lipzen A."/>
            <person name="Lombard V."/>
            <person name="Magnuson J."/>
            <person name="Maillard F."/>
            <person name="Murat C."/>
            <person name="Nolan M."/>
            <person name="Ohm R.A."/>
            <person name="Pangilinan J."/>
            <person name="Pereira M.F."/>
            <person name="Perotto S."/>
            <person name="Peter M."/>
            <person name="Pfister S."/>
            <person name="Riley R."/>
            <person name="Sitrit Y."/>
            <person name="Stielow J.B."/>
            <person name="Szollosi G."/>
            <person name="Zifcakova L."/>
            <person name="Stursova M."/>
            <person name="Spatafora J.W."/>
            <person name="Tedersoo L."/>
            <person name="Vaario L.M."/>
            <person name="Yamada A."/>
            <person name="Yan M."/>
            <person name="Wang P."/>
            <person name="Xu J."/>
            <person name="Bruns T."/>
            <person name="Baldrian P."/>
            <person name="Vilgalys R."/>
            <person name="Dunand C."/>
            <person name="Henrissat B."/>
            <person name="Grigoriev I.V."/>
            <person name="Hibbett D."/>
            <person name="Nagy L.G."/>
            <person name="Martin F.M."/>
        </authorList>
    </citation>
    <scope>NUCLEOTIDE SEQUENCE</scope>
    <source>
        <strain evidence="12">UP504</strain>
    </source>
</reference>
<evidence type="ECO:0000256" key="8">
    <source>
        <dbReference type="ARBA" id="ARBA00023204"/>
    </source>
</evidence>
<evidence type="ECO:0000256" key="3">
    <source>
        <dbReference type="ARBA" id="ARBA00022722"/>
    </source>
</evidence>
<evidence type="ECO:0000256" key="2">
    <source>
        <dbReference type="ARBA" id="ARBA00010015"/>
    </source>
</evidence>
<evidence type="ECO:0000256" key="7">
    <source>
        <dbReference type="ARBA" id="ARBA00023125"/>
    </source>
</evidence>
<dbReference type="GO" id="GO:0000014">
    <property type="term" value="F:single-stranded DNA endodeoxyribonuclease activity"/>
    <property type="evidence" value="ECO:0007669"/>
    <property type="project" value="TreeGrafter"/>
</dbReference>
<gene>
    <name evidence="12" type="ORF">BS47DRAFT_1461767</name>
</gene>
<comment type="subcellular location">
    <subcellularLocation>
        <location evidence="1">Nucleus</location>
    </subcellularLocation>
</comment>
<evidence type="ECO:0000256" key="4">
    <source>
        <dbReference type="ARBA" id="ARBA00022759"/>
    </source>
</evidence>
<feature type="region of interest" description="Disordered" evidence="10">
    <location>
        <begin position="838"/>
        <end position="863"/>
    </location>
</feature>
<keyword evidence="3" id="KW-0540">Nuclease</keyword>
<keyword evidence="6" id="KW-0378">Hydrolase</keyword>
<evidence type="ECO:0000256" key="6">
    <source>
        <dbReference type="ARBA" id="ARBA00022801"/>
    </source>
</evidence>
<feature type="region of interest" description="Disordered" evidence="10">
    <location>
        <begin position="475"/>
        <end position="539"/>
    </location>
</feature>
<feature type="compositionally biased region" description="Basic and acidic residues" evidence="10">
    <location>
        <begin position="496"/>
        <end position="506"/>
    </location>
</feature>
<dbReference type="SMART" id="SM00891">
    <property type="entry name" value="ERCC4"/>
    <property type="match status" value="1"/>
</dbReference>
<dbReference type="SUPFAM" id="SSF47781">
    <property type="entry name" value="RuvA domain 2-like"/>
    <property type="match status" value="1"/>
</dbReference>
<keyword evidence="5" id="KW-0227">DNA damage</keyword>
<dbReference type="CDD" id="cd20078">
    <property type="entry name" value="XPF_nuclease_XPF_euk"/>
    <property type="match status" value="1"/>
</dbReference>
<evidence type="ECO:0000313" key="13">
    <source>
        <dbReference type="Proteomes" id="UP000886523"/>
    </source>
</evidence>
<evidence type="ECO:0000256" key="9">
    <source>
        <dbReference type="ARBA" id="ARBA00023242"/>
    </source>
</evidence>
<dbReference type="EMBL" id="MU128980">
    <property type="protein sequence ID" value="KAF9512918.1"/>
    <property type="molecule type" value="Genomic_DNA"/>
</dbReference>
<accession>A0A9P6DVQ2</accession>
<evidence type="ECO:0000256" key="5">
    <source>
        <dbReference type="ARBA" id="ARBA00022763"/>
    </source>
</evidence>
<feature type="domain" description="ERCC4" evidence="11">
    <location>
        <begin position="746"/>
        <end position="826"/>
    </location>
</feature>
<dbReference type="GO" id="GO:1901255">
    <property type="term" value="P:nucleotide-excision repair involved in interstrand cross-link repair"/>
    <property type="evidence" value="ECO:0007669"/>
    <property type="project" value="TreeGrafter"/>
</dbReference>
<dbReference type="GO" id="GO:0003697">
    <property type="term" value="F:single-stranded DNA binding"/>
    <property type="evidence" value="ECO:0007669"/>
    <property type="project" value="TreeGrafter"/>
</dbReference>
<dbReference type="GO" id="GO:0000724">
    <property type="term" value="P:double-strand break repair via homologous recombination"/>
    <property type="evidence" value="ECO:0007669"/>
    <property type="project" value="TreeGrafter"/>
</dbReference>
<evidence type="ECO:0000259" key="11">
    <source>
        <dbReference type="SMART" id="SM00891"/>
    </source>
</evidence>
<keyword evidence="8" id="KW-0234">DNA repair</keyword>
<evidence type="ECO:0000313" key="12">
    <source>
        <dbReference type="EMBL" id="KAF9512918.1"/>
    </source>
</evidence>
<evidence type="ECO:0000256" key="1">
    <source>
        <dbReference type="ARBA" id="ARBA00004123"/>
    </source>
</evidence>
<dbReference type="PANTHER" id="PTHR10150:SF0">
    <property type="entry name" value="DNA REPAIR ENDONUCLEASE XPF"/>
    <property type="match status" value="1"/>
</dbReference>
<dbReference type="InterPro" id="IPR006166">
    <property type="entry name" value="ERCC4_domain"/>
</dbReference>
<dbReference type="Proteomes" id="UP000886523">
    <property type="component" value="Unassembled WGS sequence"/>
</dbReference>
<dbReference type="Gene3D" id="3.40.50.10130">
    <property type="match status" value="1"/>
</dbReference>
<keyword evidence="13" id="KW-1185">Reference proteome</keyword>
<proteinExistence type="inferred from homology"/>
<comment type="similarity">
    <text evidence="2">Belongs to the XPF family.</text>
</comment>
<evidence type="ECO:0000256" key="10">
    <source>
        <dbReference type="SAM" id="MobiDB-lite"/>
    </source>
</evidence>
<dbReference type="AlphaFoldDB" id="A0A9P6DVQ2"/>
<dbReference type="GO" id="GO:0003684">
    <property type="term" value="F:damaged DNA binding"/>
    <property type="evidence" value="ECO:0007669"/>
    <property type="project" value="TreeGrafter"/>
</dbReference>
<name>A0A9P6DVQ2_9AGAM</name>
<dbReference type="InterPro" id="IPR047520">
    <property type="entry name" value="XPF_nuclease"/>
</dbReference>
<protein>
    <recommendedName>
        <fullName evidence="11">ERCC4 domain-containing protein</fullName>
    </recommendedName>
</protein>
<dbReference type="InterPro" id="IPR010994">
    <property type="entry name" value="RuvA_2-like"/>
</dbReference>
<keyword evidence="9" id="KW-0539">Nucleus</keyword>
<dbReference type="Gene3D" id="1.10.150.20">
    <property type="entry name" value="5' to 3' exonuclease, C-terminal subdomain"/>
    <property type="match status" value="1"/>
</dbReference>